<dbReference type="EMBL" id="MHSS01000002">
    <property type="protein sequence ID" value="OHA48855.1"/>
    <property type="molecule type" value="Genomic_DNA"/>
</dbReference>
<evidence type="ECO:0000256" key="2">
    <source>
        <dbReference type="ARBA" id="ARBA00022723"/>
    </source>
</evidence>
<reference evidence="7 8" key="1">
    <citation type="journal article" date="2016" name="Nat. Commun.">
        <title>Thousands of microbial genomes shed light on interconnected biogeochemical processes in an aquifer system.</title>
        <authorList>
            <person name="Anantharaman K."/>
            <person name="Brown C.T."/>
            <person name="Hug L.A."/>
            <person name="Sharon I."/>
            <person name="Castelle C.J."/>
            <person name="Probst A.J."/>
            <person name="Thomas B.C."/>
            <person name="Singh A."/>
            <person name="Wilkins M.J."/>
            <person name="Karaoz U."/>
            <person name="Brodie E.L."/>
            <person name="Williams K.H."/>
            <person name="Hubbard S.S."/>
            <person name="Banfield J.F."/>
        </authorList>
    </citation>
    <scope>NUCLEOTIDE SEQUENCE [LARGE SCALE GENOMIC DNA]</scope>
</reference>
<sequence>MHTTINQKILALAVMVSVLGLSAPVAAAPPVFSNIDLTTPGTNRTLTLPAAADNSPVISLGSAVDPETGTVVEGYAIVHYKADFTHREGHAKGGKSGGNGAGACYGFLASGARWKTVEPWVVNASNTRGLDAAFVASNLAADIAKWEDAADGTVGDAGSVDILGVGSSTSDVLVADTSSPDGVNEVYFADVSSSGAIAVTIVWGYFSGPPFARELLEWDMIFDDVDFDWSPTGEASKMDFENIATHELGHSVGLGDLYEPSCAEETMYGYATEGETKKQDLNAGDIAGVSKLY</sequence>
<dbReference type="STRING" id="1802362.A2806_04130"/>
<evidence type="ECO:0000256" key="3">
    <source>
        <dbReference type="ARBA" id="ARBA00022801"/>
    </source>
</evidence>
<evidence type="ECO:0000259" key="6">
    <source>
        <dbReference type="Pfam" id="PF00413"/>
    </source>
</evidence>
<protein>
    <recommendedName>
        <fullName evidence="6">Peptidase M10 metallopeptidase domain-containing protein</fullName>
    </recommendedName>
</protein>
<evidence type="ECO:0000313" key="8">
    <source>
        <dbReference type="Proteomes" id="UP000177629"/>
    </source>
</evidence>
<dbReference type="AlphaFoldDB" id="A0A1G2PKH6"/>
<dbReference type="InterPro" id="IPR001818">
    <property type="entry name" value="Pept_M10_metallopeptidase"/>
</dbReference>
<accession>A0A1G2PKH6</accession>
<keyword evidence="5" id="KW-0732">Signal</keyword>
<gene>
    <name evidence="7" type="ORF">A2806_04130</name>
</gene>
<dbReference type="GO" id="GO:0008270">
    <property type="term" value="F:zinc ion binding"/>
    <property type="evidence" value="ECO:0007669"/>
    <property type="project" value="InterPro"/>
</dbReference>
<dbReference type="Proteomes" id="UP000177629">
    <property type="component" value="Unassembled WGS sequence"/>
</dbReference>
<comment type="caution">
    <text evidence="7">The sequence shown here is derived from an EMBL/GenBank/DDBJ whole genome shotgun (WGS) entry which is preliminary data.</text>
</comment>
<keyword evidence="4" id="KW-0862">Zinc</keyword>
<dbReference type="SUPFAM" id="SSF55486">
    <property type="entry name" value="Metalloproteases ('zincins'), catalytic domain"/>
    <property type="match status" value="1"/>
</dbReference>
<name>A0A1G2PKH6_9BACT</name>
<dbReference type="InterPro" id="IPR021190">
    <property type="entry name" value="Pept_M10A"/>
</dbReference>
<evidence type="ECO:0000256" key="5">
    <source>
        <dbReference type="SAM" id="SignalP"/>
    </source>
</evidence>
<feature type="signal peptide" evidence="5">
    <location>
        <begin position="1"/>
        <end position="27"/>
    </location>
</feature>
<dbReference type="PRINTS" id="PR00138">
    <property type="entry name" value="MATRIXIN"/>
</dbReference>
<keyword evidence="2" id="KW-0479">Metal-binding</keyword>
<dbReference type="GO" id="GO:0004222">
    <property type="term" value="F:metalloendopeptidase activity"/>
    <property type="evidence" value="ECO:0007669"/>
    <property type="project" value="InterPro"/>
</dbReference>
<dbReference type="Gene3D" id="3.40.390.10">
    <property type="entry name" value="Collagenase (Catalytic Domain)"/>
    <property type="match status" value="1"/>
</dbReference>
<feature type="chain" id="PRO_5009583911" description="Peptidase M10 metallopeptidase domain-containing protein" evidence="5">
    <location>
        <begin position="28"/>
        <end position="293"/>
    </location>
</feature>
<feature type="domain" description="Peptidase M10 metallopeptidase" evidence="6">
    <location>
        <begin position="219"/>
        <end position="293"/>
    </location>
</feature>
<evidence type="ECO:0000313" key="7">
    <source>
        <dbReference type="EMBL" id="OHA48855.1"/>
    </source>
</evidence>
<keyword evidence="1" id="KW-0645">Protease</keyword>
<dbReference type="InterPro" id="IPR024079">
    <property type="entry name" value="MetalloPept_cat_dom_sf"/>
</dbReference>
<keyword evidence="3" id="KW-0378">Hydrolase</keyword>
<proteinExistence type="predicted"/>
<evidence type="ECO:0000256" key="1">
    <source>
        <dbReference type="ARBA" id="ARBA00022670"/>
    </source>
</evidence>
<dbReference type="GO" id="GO:0006508">
    <property type="term" value="P:proteolysis"/>
    <property type="evidence" value="ECO:0007669"/>
    <property type="project" value="UniProtKB-KW"/>
</dbReference>
<evidence type="ECO:0000256" key="4">
    <source>
        <dbReference type="ARBA" id="ARBA00022833"/>
    </source>
</evidence>
<dbReference type="GO" id="GO:0031012">
    <property type="term" value="C:extracellular matrix"/>
    <property type="evidence" value="ECO:0007669"/>
    <property type="project" value="InterPro"/>
</dbReference>
<organism evidence="7 8">
    <name type="scientific">Candidatus Terrybacteria bacterium RIFCSPHIGHO2_01_FULL_48_17</name>
    <dbReference type="NCBI Taxonomy" id="1802362"/>
    <lineage>
        <taxon>Bacteria</taxon>
        <taxon>Candidatus Terryibacteriota</taxon>
    </lineage>
</organism>
<dbReference type="Pfam" id="PF00413">
    <property type="entry name" value="Peptidase_M10"/>
    <property type="match status" value="1"/>
</dbReference>